<comment type="caution">
    <text evidence="2">The sequence shown here is derived from an EMBL/GenBank/DDBJ whole genome shotgun (WGS) entry which is preliminary data.</text>
</comment>
<feature type="signal peptide" evidence="1">
    <location>
        <begin position="1"/>
        <end position="20"/>
    </location>
</feature>
<keyword evidence="1" id="KW-0732">Signal</keyword>
<keyword evidence="3" id="KW-1185">Reference proteome</keyword>
<name>A0ABQ1JRM6_9GAMM</name>
<protein>
    <submittedName>
        <fullName evidence="2">Uncharacterized protein</fullName>
    </submittedName>
</protein>
<evidence type="ECO:0000313" key="3">
    <source>
        <dbReference type="Proteomes" id="UP000617555"/>
    </source>
</evidence>
<evidence type="ECO:0000313" key="2">
    <source>
        <dbReference type="EMBL" id="GGB73672.1"/>
    </source>
</evidence>
<sequence>MKKSILLIISASMCSSFSWAEVYEDHSNPNLQLCKDFKAYLERNVDKPLQCGLVADEQFKGFRLPKLQPAPEGLGLRINVQARMVMSDSYQKHLDEAIRLEKGKRYRITRLDFNNDGNTESVLVEDYPDECLQAPRYYAAYSSYVYDEKHLNIDSSFISTHKSYANQSGEPFFYDGRVYGAVISKSLVEIYEPRGFRENKLVSTRAICSYKKMEN</sequence>
<evidence type="ECO:0000256" key="1">
    <source>
        <dbReference type="SAM" id="SignalP"/>
    </source>
</evidence>
<dbReference type="EMBL" id="BMII01000042">
    <property type="protein sequence ID" value="GGB73672.1"/>
    <property type="molecule type" value="Genomic_DNA"/>
</dbReference>
<dbReference type="Proteomes" id="UP000617555">
    <property type="component" value="Unassembled WGS sequence"/>
</dbReference>
<accession>A0ABQ1JRM6</accession>
<feature type="chain" id="PRO_5045433258" evidence="1">
    <location>
        <begin position="21"/>
        <end position="215"/>
    </location>
</feature>
<organism evidence="2 3">
    <name type="scientific">Shewanella inventionis</name>
    <dbReference type="NCBI Taxonomy" id="1738770"/>
    <lineage>
        <taxon>Bacteria</taxon>
        <taxon>Pseudomonadati</taxon>
        <taxon>Pseudomonadota</taxon>
        <taxon>Gammaproteobacteria</taxon>
        <taxon>Alteromonadales</taxon>
        <taxon>Shewanellaceae</taxon>
        <taxon>Shewanella</taxon>
    </lineage>
</organism>
<proteinExistence type="predicted"/>
<reference evidence="3" key="1">
    <citation type="journal article" date="2019" name="Int. J. Syst. Evol. Microbiol.">
        <title>The Global Catalogue of Microorganisms (GCM) 10K type strain sequencing project: providing services to taxonomists for standard genome sequencing and annotation.</title>
        <authorList>
            <consortium name="The Broad Institute Genomics Platform"/>
            <consortium name="The Broad Institute Genome Sequencing Center for Infectious Disease"/>
            <person name="Wu L."/>
            <person name="Ma J."/>
        </authorList>
    </citation>
    <scope>NUCLEOTIDE SEQUENCE [LARGE SCALE GENOMIC DNA]</scope>
    <source>
        <strain evidence="3">CGMCC 1.15339</strain>
    </source>
</reference>
<gene>
    <name evidence="2" type="ORF">GCM10011607_37630</name>
</gene>
<dbReference type="RefSeq" id="WP_188740836.1">
    <property type="nucleotide sequence ID" value="NZ_BMII01000042.1"/>
</dbReference>